<dbReference type="SUPFAM" id="SSF143447">
    <property type="entry name" value="AMMECR1-like"/>
    <property type="match status" value="1"/>
</dbReference>
<dbReference type="InterPro" id="IPR002733">
    <property type="entry name" value="AMMECR1_domain"/>
</dbReference>
<dbReference type="InterPro" id="IPR023473">
    <property type="entry name" value="AMMECR1"/>
</dbReference>
<dbReference type="Gene3D" id="3.30.700.20">
    <property type="entry name" value="Hypothetical protein ph0010, domain 1"/>
    <property type="match status" value="1"/>
</dbReference>
<evidence type="ECO:0000313" key="2">
    <source>
        <dbReference type="EMBL" id="GAV51685.1"/>
    </source>
</evidence>
<comment type="caution">
    <text evidence="2">The sequence shown here is derived from an EMBL/GenBank/DDBJ whole genome shotgun (WGS) entry which is preliminary data.</text>
</comment>
<evidence type="ECO:0000313" key="3">
    <source>
        <dbReference type="Proteomes" id="UP000187013"/>
    </source>
</evidence>
<dbReference type="AlphaFoldDB" id="A0A1Q3A7H6"/>
<dbReference type="Pfam" id="PF01871">
    <property type="entry name" value="AMMECR1"/>
    <property type="match status" value="1"/>
</dbReference>
<evidence type="ECO:0000259" key="1">
    <source>
        <dbReference type="PROSITE" id="PS51112"/>
    </source>
</evidence>
<gene>
    <name evidence="2" type="ORF">ZYGR_0AF01560</name>
</gene>
<organism evidence="2 3">
    <name type="scientific">Zygosaccharomyces rouxii</name>
    <dbReference type="NCBI Taxonomy" id="4956"/>
    <lineage>
        <taxon>Eukaryota</taxon>
        <taxon>Fungi</taxon>
        <taxon>Dikarya</taxon>
        <taxon>Ascomycota</taxon>
        <taxon>Saccharomycotina</taxon>
        <taxon>Saccharomycetes</taxon>
        <taxon>Saccharomycetales</taxon>
        <taxon>Saccharomycetaceae</taxon>
        <taxon>Zygosaccharomyces</taxon>
    </lineage>
</organism>
<protein>
    <recommendedName>
        <fullName evidence="1">AMMECR1 domain-containing protein</fullName>
    </recommendedName>
</protein>
<dbReference type="Proteomes" id="UP000187013">
    <property type="component" value="Unassembled WGS sequence"/>
</dbReference>
<dbReference type="OrthoDB" id="24630at2759"/>
<dbReference type="NCBIfam" id="TIGR00296">
    <property type="entry name" value="TIGR00296 family protein"/>
    <property type="match status" value="1"/>
</dbReference>
<dbReference type="InterPro" id="IPR036071">
    <property type="entry name" value="AMMECR1_dom_sf"/>
</dbReference>
<reference evidence="2 3" key="1">
    <citation type="submission" date="2016-08" db="EMBL/GenBank/DDBJ databases">
        <title>Draft genome sequence of allopolyploid Zygosaccharomyces rouxii.</title>
        <authorList>
            <person name="Watanabe J."/>
            <person name="Uehara K."/>
            <person name="Mogi Y."/>
            <person name="Tsukioka Y."/>
        </authorList>
    </citation>
    <scope>NUCLEOTIDE SEQUENCE [LARGE SCALE GENOMIC DNA]</scope>
    <source>
        <strain evidence="2 3">NBRC 110957</strain>
    </source>
</reference>
<dbReference type="PANTHER" id="PTHR13016">
    <property type="entry name" value="AMMECR1 HOMOLOG"/>
    <property type="match status" value="1"/>
</dbReference>
<dbReference type="PROSITE" id="PS51112">
    <property type="entry name" value="AMMECR1"/>
    <property type="match status" value="1"/>
</dbReference>
<dbReference type="PANTHER" id="PTHR13016:SF0">
    <property type="entry name" value="AMME SYNDROME CANDIDATE GENE 1 PROTEIN"/>
    <property type="match status" value="1"/>
</dbReference>
<sequence length="234" mass="26854">MSSELSELPGTSPYAFYAFYTLYNYLNSNNKSHSPISTKKFLKICHTLYPDYRVNPLEKASLFITWNKKSKKSDKYSLRGCIGTFARPALVQGIEKYALVAALQDSRFPQISKSELPLLKCSCNILQNFTTIYEGSKGDINNWEIGVHGIELLFKDPSSGITLSATFLPEVMSEQNWDKEETFLNLIYKAGVNSHFQEVLDHYEQYFVQVVRYEGNKSAITYDQFKSQLEKLEQ</sequence>
<feature type="domain" description="AMMECR1" evidence="1">
    <location>
        <begin position="9"/>
        <end position="229"/>
    </location>
</feature>
<proteinExistence type="predicted"/>
<accession>A0A1Q3A7H6</accession>
<dbReference type="InterPro" id="IPR027485">
    <property type="entry name" value="AMMECR1_N"/>
</dbReference>
<dbReference type="EMBL" id="BDGX01000032">
    <property type="protein sequence ID" value="GAV51685.1"/>
    <property type="molecule type" value="Genomic_DNA"/>
</dbReference>
<name>A0A1Q3A7H6_ZYGRO</name>